<dbReference type="SUPFAM" id="SSF51338">
    <property type="entry name" value="Composite domain of metallo-dependent hydrolases"/>
    <property type="match status" value="1"/>
</dbReference>
<feature type="domain" description="Amidohydrolase 3" evidence="1">
    <location>
        <begin position="46"/>
        <end position="506"/>
    </location>
</feature>
<dbReference type="InterPro" id="IPR023100">
    <property type="entry name" value="D-aminoacylase_insert_dom_sf"/>
</dbReference>
<dbReference type="GO" id="GO:0005829">
    <property type="term" value="C:cytosol"/>
    <property type="evidence" value="ECO:0007669"/>
    <property type="project" value="TreeGrafter"/>
</dbReference>
<evidence type="ECO:0000313" key="2">
    <source>
        <dbReference type="EMBL" id="XDV71451.1"/>
    </source>
</evidence>
<dbReference type="InterPro" id="IPR011059">
    <property type="entry name" value="Metal-dep_hydrolase_composite"/>
</dbReference>
<dbReference type="InterPro" id="IPR050378">
    <property type="entry name" value="Metallo-dep_Hydrolases_sf"/>
</dbReference>
<proteinExistence type="predicted"/>
<dbReference type="AlphaFoldDB" id="A0AB39YRB7"/>
<dbReference type="PANTHER" id="PTHR11647:SF1">
    <property type="entry name" value="COLLAPSIN RESPONSE MEDIATOR PROTEIN"/>
    <property type="match status" value="1"/>
</dbReference>
<accession>A0AB39YRB7</accession>
<dbReference type="GO" id="GO:0016812">
    <property type="term" value="F:hydrolase activity, acting on carbon-nitrogen (but not peptide) bonds, in cyclic amides"/>
    <property type="evidence" value="ECO:0007669"/>
    <property type="project" value="TreeGrafter"/>
</dbReference>
<reference evidence="2" key="1">
    <citation type="submission" date="2024-07" db="EMBL/GenBank/DDBJ databases">
        <authorList>
            <person name="Li J."/>
            <person name="Wei H."/>
            <person name="Ma J."/>
        </authorList>
    </citation>
    <scope>NUCLEOTIDE SEQUENCE</scope>
    <source>
        <strain evidence="2">AMU7</strain>
    </source>
</reference>
<dbReference type="InterPro" id="IPR032466">
    <property type="entry name" value="Metal_Hydrolase"/>
</dbReference>
<sequence>MSAYDVVIRNGTILDGTGEAPFHADLGITGHRITALGTGAISGKMEIDATDLVVCPGFIDLHSHADYTIESAPEATTQIHQGVTTLVTGNCGWSPFPVQDLPELQRWSTFLGPDLSWSWTDLQGFAQAVDRARPTINIAPQVGHVTVRLAVMGSSEREPTDSELRDMVHFVHEAADQGAWGLSSGLIYAPGSFAQEREMRALVAAATAADLLYSTHMRDETSSLLHAVDEAIAAVEDCGGRLEISHLKAMGPANHGMLPAALARIDAARARGVDVAADVYPYTASGTTLVSRTPTWSQDGGIDALLERLGDPLLRARISREIQARVGVDIDLSGIVISELSPGRFNEFVGRSVADIADVHELDGVELMLQILEAHSGVVPIINHSMSPADVDAALGHPHVSVASDGAVMSAQGQGSTHPRSFGTFPRVLGRNVRESKRLQLPEAIRKMTSLPAARLHMRDRGVLGIGRVADIVVFDAGTILDHSTYADPWQLSSGVHHVLVSGVPVMLDQKPTRARPGRVLLKRQGTH</sequence>
<dbReference type="InterPro" id="IPR013108">
    <property type="entry name" value="Amidohydro_3"/>
</dbReference>
<dbReference type="Gene3D" id="3.20.20.140">
    <property type="entry name" value="Metal-dependent hydrolases"/>
    <property type="match status" value="1"/>
</dbReference>
<dbReference type="PANTHER" id="PTHR11647">
    <property type="entry name" value="HYDRANTOINASE/DIHYDROPYRIMIDINASE FAMILY MEMBER"/>
    <property type="match status" value="1"/>
</dbReference>
<protein>
    <submittedName>
        <fullName evidence="2">Amidohydrolase family protein</fullName>
    </submittedName>
</protein>
<dbReference type="RefSeq" id="WP_369745519.1">
    <property type="nucleotide sequence ID" value="NZ_CP165735.1"/>
</dbReference>
<name>A0AB39YRB7_9MICC</name>
<gene>
    <name evidence="2" type="ORF">ABQM86_21245</name>
</gene>
<dbReference type="Pfam" id="PF07969">
    <property type="entry name" value="Amidohydro_3"/>
    <property type="match status" value="1"/>
</dbReference>
<dbReference type="EMBL" id="CP165735">
    <property type="protein sequence ID" value="XDV71451.1"/>
    <property type="molecule type" value="Genomic_DNA"/>
</dbReference>
<dbReference type="Gene3D" id="3.30.1490.130">
    <property type="entry name" value="D-aminoacylase. Domain 3"/>
    <property type="match status" value="1"/>
</dbReference>
<dbReference type="Gene3D" id="2.30.40.10">
    <property type="entry name" value="Urease, subunit C, domain 1"/>
    <property type="match status" value="1"/>
</dbReference>
<evidence type="ECO:0000259" key="1">
    <source>
        <dbReference type="Pfam" id="PF07969"/>
    </source>
</evidence>
<organism evidence="2">
    <name type="scientific">Paenarthrobacter sp. AMU7</name>
    <dbReference type="NCBI Taxonomy" id="3162492"/>
    <lineage>
        <taxon>Bacteria</taxon>
        <taxon>Bacillati</taxon>
        <taxon>Actinomycetota</taxon>
        <taxon>Actinomycetes</taxon>
        <taxon>Micrococcales</taxon>
        <taxon>Micrococcaceae</taxon>
        <taxon>Paenarthrobacter</taxon>
    </lineage>
</organism>
<dbReference type="SUPFAM" id="SSF51556">
    <property type="entry name" value="Metallo-dependent hydrolases"/>
    <property type="match status" value="1"/>
</dbReference>
<dbReference type="GO" id="GO:0016811">
    <property type="term" value="F:hydrolase activity, acting on carbon-nitrogen (but not peptide) bonds, in linear amides"/>
    <property type="evidence" value="ECO:0007669"/>
    <property type="project" value="InterPro"/>
</dbReference>
<dbReference type="CDD" id="cd01297">
    <property type="entry name" value="D-aminoacylase"/>
    <property type="match status" value="1"/>
</dbReference>